<protein>
    <submittedName>
        <fullName evidence="2">Uncharacterized protein</fullName>
    </submittedName>
</protein>
<evidence type="ECO:0000313" key="2">
    <source>
        <dbReference type="EMBL" id="ADD43753.1"/>
    </source>
</evidence>
<dbReference type="AlphaFoldDB" id="D3Q103"/>
<dbReference type="OrthoDB" id="4558116at2"/>
<dbReference type="eggNOG" id="ENOG50337PM">
    <property type="taxonomic scope" value="Bacteria"/>
</dbReference>
<dbReference type="Proteomes" id="UP000000844">
    <property type="component" value="Chromosome"/>
</dbReference>
<sequence length="94" mass="10130">MTDNFASKSVPRHVLKGVVGFGTIIAAFALIPVLGWFSLALAPLGLLVLRGCPMCWTIGLLQTISAGRLRRECTDDGCQLKVADRPPAEHEANR</sequence>
<dbReference type="HOGENOM" id="CLU_173933_0_0_11"/>
<keyword evidence="3" id="KW-1185">Reference proteome</keyword>
<dbReference type="KEGG" id="sna:Snas_4102"/>
<accession>D3Q103</accession>
<proteinExistence type="predicted"/>
<evidence type="ECO:0000256" key="1">
    <source>
        <dbReference type="SAM" id="Phobius"/>
    </source>
</evidence>
<feature type="transmembrane region" description="Helical" evidence="1">
    <location>
        <begin position="14"/>
        <end position="34"/>
    </location>
</feature>
<keyword evidence="1" id="KW-0472">Membrane</keyword>
<dbReference type="RefSeq" id="WP_013019324.1">
    <property type="nucleotide sequence ID" value="NC_013947.1"/>
</dbReference>
<gene>
    <name evidence="2" type="ordered locus">Snas_4102</name>
</gene>
<keyword evidence="1" id="KW-1133">Transmembrane helix</keyword>
<reference evidence="2 3" key="1">
    <citation type="journal article" date="2009" name="Stand. Genomic Sci.">
        <title>Complete genome sequence of Stackebrandtia nassauensis type strain (LLR-40K-21).</title>
        <authorList>
            <person name="Munk C."/>
            <person name="Lapidus A."/>
            <person name="Copeland A."/>
            <person name="Jando M."/>
            <person name="Mayilraj S."/>
            <person name="Glavina Del Rio T."/>
            <person name="Nolan M."/>
            <person name="Chen F."/>
            <person name="Lucas S."/>
            <person name="Tice H."/>
            <person name="Cheng J.F."/>
            <person name="Han C."/>
            <person name="Detter J.C."/>
            <person name="Bruce D."/>
            <person name="Goodwin L."/>
            <person name="Chain P."/>
            <person name="Pitluck S."/>
            <person name="Goker M."/>
            <person name="Ovchinikova G."/>
            <person name="Pati A."/>
            <person name="Ivanova N."/>
            <person name="Mavromatis K."/>
            <person name="Chen A."/>
            <person name="Palaniappan K."/>
            <person name="Land M."/>
            <person name="Hauser L."/>
            <person name="Chang Y.J."/>
            <person name="Jeffries C.D."/>
            <person name="Bristow J."/>
            <person name="Eisen J.A."/>
            <person name="Markowitz V."/>
            <person name="Hugenholtz P."/>
            <person name="Kyrpides N.C."/>
            <person name="Klenk H.P."/>
        </authorList>
    </citation>
    <scope>NUCLEOTIDE SEQUENCE [LARGE SCALE GENOMIC DNA]</scope>
    <source>
        <strain evidence="3">DSM 44728 / CIP 108903 / NRRL B-16338 / NBRC 102104 / LLR-40K-21</strain>
    </source>
</reference>
<name>D3Q103_STANL</name>
<feature type="transmembrane region" description="Helical" evidence="1">
    <location>
        <begin position="40"/>
        <end position="61"/>
    </location>
</feature>
<evidence type="ECO:0000313" key="3">
    <source>
        <dbReference type="Proteomes" id="UP000000844"/>
    </source>
</evidence>
<keyword evidence="1" id="KW-0812">Transmembrane</keyword>
<organism evidence="2 3">
    <name type="scientific">Stackebrandtia nassauensis (strain DSM 44728 / CIP 108903 / NRRL B-16338 / NBRC 102104 / LLR-40K-21)</name>
    <dbReference type="NCBI Taxonomy" id="446470"/>
    <lineage>
        <taxon>Bacteria</taxon>
        <taxon>Bacillati</taxon>
        <taxon>Actinomycetota</taxon>
        <taxon>Actinomycetes</taxon>
        <taxon>Glycomycetales</taxon>
        <taxon>Glycomycetaceae</taxon>
        <taxon>Stackebrandtia</taxon>
    </lineage>
</organism>
<dbReference type="EMBL" id="CP001778">
    <property type="protein sequence ID" value="ADD43753.1"/>
    <property type="molecule type" value="Genomic_DNA"/>
</dbReference>
<dbReference type="STRING" id="446470.Snas_4102"/>